<evidence type="ECO:0000256" key="1">
    <source>
        <dbReference type="SAM" id="Phobius"/>
    </source>
</evidence>
<dbReference type="KEGG" id="chrm:FYK34_07970"/>
<protein>
    <submittedName>
        <fullName evidence="2">Uncharacterized protein</fullName>
    </submittedName>
</protein>
<proteinExistence type="predicted"/>
<dbReference type="Proteomes" id="UP000322079">
    <property type="component" value="Chromosome"/>
</dbReference>
<evidence type="ECO:0000313" key="2">
    <source>
        <dbReference type="EMBL" id="QEL55506.1"/>
    </source>
</evidence>
<accession>A0A5C1DFS8</accession>
<evidence type="ECO:0000313" key="3">
    <source>
        <dbReference type="Proteomes" id="UP000322079"/>
    </source>
</evidence>
<name>A0A5C1DFS8_9NEIS</name>
<keyword evidence="1" id="KW-1133">Transmembrane helix</keyword>
<keyword evidence="1" id="KW-0472">Membrane</keyword>
<dbReference type="AlphaFoldDB" id="A0A5C1DFS8"/>
<dbReference type="EMBL" id="CP043473">
    <property type="protein sequence ID" value="QEL55506.1"/>
    <property type="molecule type" value="Genomic_DNA"/>
</dbReference>
<reference evidence="2 3" key="1">
    <citation type="submission" date="2019-08" db="EMBL/GenBank/DDBJ databases">
        <title>Chromobacterium paludis, a novel bacterium isolated from a Maryland marsh pond.</title>
        <authorList>
            <person name="Blackburn M.B."/>
            <person name="Gundersen-Rindal D.E."/>
        </authorList>
    </citation>
    <scope>NUCLEOTIDE SEQUENCE [LARGE SCALE GENOMIC DNA]</scope>
    <source>
        <strain evidence="3">IIBBL 257-1</strain>
    </source>
</reference>
<feature type="transmembrane region" description="Helical" evidence="1">
    <location>
        <begin position="6"/>
        <end position="23"/>
    </location>
</feature>
<organism evidence="2 3">
    <name type="scientific">Chromobacterium paludis</name>
    <dbReference type="NCBI Taxonomy" id="2605945"/>
    <lineage>
        <taxon>Bacteria</taxon>
        <taxon>Pseudomonadati</taxon>
        <taxon>Pseudomonadota</taxon>
        <taxon>Betaproteobacteria</taxon>
        <taxon>Neisseriales</taxon>
        <taxon>Chromobacteriaceae</taxon>
        <taxon>Chromobacterium</taxon>
    </lineage>
</organism>
<keyword evidence="3" id="KW-1185">Reference proteome</keyword>
<gene>
    <name evidence="2" type="ORF">FYK34_07970</name>
</gene>
<keyword evidence="1" id="KW-0812">Transmembrane</keyword>
<dbReference type="RefSeq" id="WP_149295869.1">
    <property type="nucleotide sequence ID" value="NZ_CP043473.1"/>
</dbReference>
<sequence>MRTSSFYVLIGIGIALAAFGMLMKQHRSDPVQTSPRATASAPVAVAGAAASAPLSTDEIFAKGREAFRKQVEADRAKRDALIAKTEGEAQQLLQLEASFTEEERIASNTPRISLATPVTRMKDAKDKLQKLTFSTCINDAKLKVLLSMEDRISSYLAFMSQREGVMYIMQDNATKWTTKAVKEIANCREFPREAGA</sequence>